<keyword evidence="6" id="KW-0175">Coiled coil</keyword>
<proteinExistence type="predicted"/>
<evidence type="ECO:0000259" key="7">
    <source>
        <dbReference type="Pfam" id="PF07669"/>
    </source>
</evidence>
<dbReference type="AlphaFoldDB" id="A0A1C7I417"/>
<dbReference type="PANTHER" id="PTHR33841:SF1">
    <property type="entry name" value="DNA METHYLTRANSFERASE A"/>
    <property type="match status" value="1"/>
</dbReference>
<accession>A0A1C7I417</accession>
<dbReference type="RefSeq" id="WP_065540592.1">
    <property type="nucleotide sequence ID" value="NZ_CP015405.2"/>
</dbReference>
<dbReference type="InterPro" id="IPR029063">
    <property type="entry name" value="SAM-dependent_MTases_sf"/>
</dbReference>
<dbReference type="Gene3D" id="3.40.50.150">
    <property type="entry name" value="Vaccinia Virus protein VP39"/>
    <property type="match status" value="1"/>
</dbReference>
<dbReference type="InterPro" id="IPR011639">
    <property type="entry name" value="MethylTrfase_TaqI-like_dom"/>
</dbReference>
<keyword evidence="8" id="KW-0255">Endonuclease</keyword>
<dbReference type="GO" id="GO:0006304">
    <property type="term" value="P:DNA modification"/>
    <property type="evidence" value="ECO:0007669"/>
    <property type="project" value="InterPro"/>
</dbReference>
<evidence type="ECO:0000256" key="4">
    <source>
        <dbReference type="ARBA" id="ARBA00022691"/>
    </source>
</evidence>
<feature type="domain" description="Type II methyltransferase M.TaqI-like" evidence="7">
    <location>
        <begin position="368"/>
        <end position="587"/>
    </location>
</feature>
<keyword evidence="4" id="KW-0949">S-adenosyl-L-methionine</keyword>
<dbReference type="KEGG" id="byl:A4V09_00325"/>
<keyword evidence="8" id="KW-0540">Nuclease</keyword>
<dbReference type="InterPro" id="IPR047939">
    <property type="entry name" value="BREX_1_PglX"/>
</dbReference>
<reference evidence="8" key="1">
    <citation type="submission" date="2017-04" db="EMBL/GenBank/DDBJ databases">
        <title>Complete Genome Sequences of Twelve Strains of a Stable Defined Moderately Diverse Mouse Microbiota 2 (sDMDMm2).</title>
        <authorList>
            <person name="Uchimura Y."/>
            <person name="Wyss M."/>
            <person name="Brugiroux S."/>
            <person name="Limenitakis J.P."/>
            <person name="Stecher B."/>
            <person name="McCoy K.D."/>
            <person name="Macpherson A.J."/>
        </authorList>
    </citation>
    <scope>NUCLEOTIDE SEQUENCE</scope>
    <source>
        <strain evidence="8">YL58</strain>
    </source>
</reference>
<evidence type="ECO:0000256" key="5">
    <source>
        <dbReference type="ARBA" id="ARBA00047942"/>
    </source>
</evidence>
<dbReference type="GO" id="GO:0032259">
    <property type="term" value="P:methylation"/>
    <property type="evidence" value="ECO:0007669"/>
    <property type="project" value="UniProtKB-KW"/>
</dbReference>
<dbReference type="NCBIfam" id="NF033452">
    <property type="entry name" value="BREX_1_MTaseX"/>
    <property type="match status" value="1"/>
</dbReference>
<feature type="coiled-coil region" evidence="6">
    <location>
        <begin position="1143"/>
        <end position="1173"/>
    </location>
</feature>
<dbReference type="EC" id="2.1.1.72" evidence="1"/>
<dbReference type="InterPro" id="IPR050953">
    <property type="entry name" value="N4_N6_ade-DNA_methylase"/>
</dbReference>
<evidence type="ECO:0000313" key="9">
    <source>
        <dbReference type="Proteomes" id="UP000092574"/>
    </source>
</evidence>
<dbReference type="GO" id="GO:0009007">
    <property type="term" value="F:site-specific DNA-methyltransferase (adenine-specific) activity"/>
    <property type="evidence" value="ECO:0007669"/>
    <property type="project" value="UniProtKB-EC"/>
</dbReference>
<gene>
    <name evidence="8" type="ORF">A4V09_00325</name>
</gene>
<dbReference type="OrthoDB" id="32195at2"/>
<evidence type="ECO:0000256" key="6">
    <source>
        <dbReference type="SAM" id="Coils"/>
    </source>
</evidence>
<dbReference type="STRING" id="1796616.A4V09_00325"/>
<keyword evidence="9" id="KW-1185">Reference proteome</keyword>
<name>A0A1C7I417_9FIRM</name>
<evidence type="ECO:0000256" key="2">
    <source>
        <dbReference type="ARBA" id="ARBA00022603"/>
    </source>
</evidence>
<evidence type="ECO:0000256" key="3">
    <source>
        <dbReference type="ARBA" id="ARBA00022679"/>
    </source>
</evidence>
<dbReference type="EMBL" id="CP015405">
    <property type="protein sequence ID" value="ANU74356.1"/>
    <property type="molecule type" value="Genomic_DNA"/>
</dbReference>
<dbReference type="REBASE" id="153391">
    <property type="entry name" value="BspYL58ORF325P"/>
</dbReference>
<dbReference type="Pfam" id="PF07669">
    <property type="entry name" value="Eco57I"/>
    <property type="match status" value="1"/>
</dbReference>
<dbReference type="PRINTS" id="PR00507">
    <property type="entry name" value="N12N6MTFRASE"/>
</dbReference>
<evidence type="ECO:0000256" key="1">
    <source>
        <dbReference type="ARBA" id="ARBA00011900"/>
    </source>
</evidence>
<dbReference type="SUPFAM" id="SSF53335">
    <property type="entry name" value="S-adenosyl-L-methionine-dependent methyltransferases"/>
    <property type="match status" value="1"/>
</dbReference>
<protein>
    <recommendedName>
        <fullName evidence="1">site-specific DNA-methyltransferase (adenine-specific)</fullName>
        <ecNumber evidence="1">2.1.1.72</ecNumber>
    </recommendedName>
</protein>
<dbReference type="Proteomes" id="UP000092574">
    <property type="component" value="Chromosome"/>
</dbReference>
<keyword evidence="8" id="KW-0378">Hydrolase</keyword>
<keyword evidence="2" id="KW-0489">Methyltransferase</keyword>
<sequence>MNKTAIKSFAVWARNKLREEIRTRAGFVGIAEGGIAEPLPASTSEIKYFDVGAAQPISVTGKELREREKLVRQLEQQTEQNDGDYKKIYNQMIEDYAYDWFNRLIAIRFMEVNEYFPDNLRVLSSTEEGARDPDIVSLPFSSDLEFSEKEREQIIEWKTNGKSDSLFRFLLKKRCNQLHECLPGLFEEEGDASELMMHFSFVDKDGIIYHLVHDIEEEDWKEQVQIIGWIYQYYNSELKDETFAQAKKGKKISKERIPSATQLFTPDWIVRYMVENALGRIWLEGHPDDVLKAEWKYYLEEAEQEPEVQAQLEEIRKEYGQLTPEELTFIDPCMGSGHILVYAFDVLMQIYESQGYTKRDAVRSILKNNLYGLDIDGRAYQLAYFSIMMKAREYDTRILERGIAPQVYAIQESNGINRNQLNYFGADLEEIQKKDALQQMNELLDTFKDAKEYGSILNVKQYDWELLDRFVGSIVNDMQMDFETVGIDETRKLLKVILYNAKNLARKYDVACTNPPYMGISNGNKKLNDYVKKHYPDSKSDLFAVFIEKCGQMIKRNGYRSMITQHAWMFLSSFVKLRKKMLQADIVNMAHLGARAFEEIGGEVVQTTAFVVRNANITRYKGIYYRLLEPTTQVGKEKMFLGGDNHYEVKQDNFLKIPGSPIAYWVSKNLFRDFQQGKSIGLTAKVSEGIKTGNNEYFLRLWFEVNLKKFSMAKISKEYKWYPHHKGGEFRKWYGNLEWVINWESDGEEIKKSFNSGLQGQDMYFQCVCGSTKVSSKSTSMRYYEKNVLFDSGAPSIMAGVNTKYILALINSKVGKYILNILNPTLNLQVGDLKKIPILYQNYSLINELSSLCIELSRQDWDSFETSWDFKRHPLISFRNQDIFYNSDDKADFSKSVNYSIEGSFLLYQDFIKRRFNQLKSNEEELNRIFIDIYGLQDELTPEVDDKDVTVRKADLRRDIGSLISYAVGCMFGRYSLDTPGLAYAGGEWDATKYFSFIPDKDNVIPITDARYLDDDIVELFIKWLTVVYGKETLEENLDFMAKALGTKGTDSRDIIRNYFLKDFFKDHCAAYSVTGSGKRPIYWLFDSGKQNGFKALIYMHRYHADTIGRVRVSYLHRIQEKYENEVRAIDTMTLHMTDQRQIAIEEKRKEKLLKQIAEVKEYDEKLDHLAAEKIEIDLDDGVKVNYEKVQTDRDGMKYQILAPIK</sequence>
<keyword evidence="3" id="KW-0808">Transferase</keyword>
<organism evidence="8 9">
    <name type="scientific">Blautia pseudococcoides</name>
    <dbReference type="NCBI Taxonomy" id="1796616"/>
    <lineage>
        <taxon>Bacteria</taxon>
        <taxon>Bacillati</taxon>
        <taxon>Bacillota</taxon>
        <taxon>Clostridia</taxon>
        <taxon>Lachnospirales</taxon>
        <taxon>Lachnospiraceae</taxon>
        <taxon>Blautia</taxon>
    </lineage>
</organism>
<comment type="catalytic activity">
    <reaction evidence="5">
        <text>a 2'-deoxyadenosine in DNA + S-adenosyl-L-methionine = an N(6)-methyl-2'-deoxyadenosine in DNA + S-adenosyl-L-homocysteine + H(+)</text>
        <dbReference type="Rhea" id="RHEA:15197"/>
        <dbReference type="Rhea" id="RHEA-COMP:12418"/>
        <dbReference type="Rhea" id="RHEA-COMP:12419"/>
        <dbReference type="ChEBI" id="CHEBI:15378"/>
        <dbReference type="ChEBI" id="CHEBI:57856"/>
        <dbReference type="ChEBI" id="CHEBI:59789"/>
        <dbReference type="ChEBI" id="CHEBI:90615"/>
        <dbReference type="ChEBI" id="CHEBI:90616"/>
        <dbReference type="EC" id="2.1.1.72"/>
    </reaction>
</comment>
<dbReference type="GO" id="GO:0004519">
    <property type="term" value="F:endonuclease activity"/>
    <property type="evidence" value="ECO:0007669"/>
    <property type="project" value="UniProtKB-KW"/>
</dbReference>
<dbReference type="PANTHER" id="PTHR33841">
    <property type="entry name" value="DNA METHYLTRANSFERASE YEEA-RELATED"/>
    <property type="match status" value="1"/>
</dbReference>
<evidence type="ECO:0000313" key="8">
    <source>
        <dbReference type="EMBL" id="ANU74356.1"/>
    </source>
</evidence>